<keyword evidence="5" id="KW-1133">Transmembrane helix</keyword>
<dbReference type="SUPFAM" id="SSF50978">
    <property type="entry name" value="WD40 repeat-like"/>
    <property type="match status" value="1"/>
</dbReference>
<dbReference type="Pfam" id="PF00400">
    <property type="entry name" value="WD40"/>
    <property type="match status" value="2"/>
</dbReference>
<dbReference type="OrthoDB" id="25131at2759"/>
<evidence type="ECO:0000256" key="5">
    <source>
        <dbReference type="SAM" id="Phobius"/>
    </source>
</evidence>
<feature type="transmembrane region" description="Helical" evidence="5">
    <location>
        <begin position="121"/>
        <end position="142"/>
    </location>
</feature>
<gene>
    <name evidence="6" type="ORF">INT46_001310</name>
</gene>
<keyword evidence="7" id="KW-1185">Reference proteome</keyword>
<dbReference type="PROSITE" id="PS50294">
    <property type="entry name" value="WD_REPEATS_REGION"/>
    <property type="match status" value="1"/>
</dbReference>
<feature type="transmembrane region" description="Helical" evidence="5">
    <location>
        <begin position="90"/>
        <end position="109"/>
    </location>
</feature>
<dbReference type="InterPro" id="IPR015943">
    <property type="entry name" value="WD40/YVTN_repeat-like_dom_sf"/>
</dbReference>
<protein>
    <recommendedName>
        <fullName evidence="8">WD repeat-containing protein 89</fullName>
    </recommendedName>
</protein>
<proteinExistence type="predicted"/>
<dbReference type="PANTHER" id="PTHR22889:SF0">
    <property type="entry name" value="WD REPEAT-CONTAINING PROTEIN 89"/>
    <property type="match status" value="1"/>
</dbReference>
<evidence type="ECO:0000313" key="7">
    <source>
        <dbReference type="Proteomes" id="UP000650833"/>
    </source>
</evidence>
<feature type="repeat" description="WD" evidence="3">
    <location>
        <begin position="363"/>
        <end position="397"/>
    </location>
</feature>
<dbReference type="AlphaFoldDB" id="A0A8H7QVU8"/>
<comment type="caution">
    <text evidence="6">The sequence shown here is derived from an EMBL/GenBank/DDBJ whole genome shotgun (WGS) entry which is preliminary data.</text>
</comment>
<evidence type="ECO:0000313" key="6">
    <source>
        <dbReference type="EMBL" id="KAG2198703.1"/>
    </source>
</evidence>
<evidence type="ECO:0000256" key="2">
    <source>
        <dbReference type="ARBA" id="ARBA00022737"/>
    </source>
</evidence>
<dbReference type="PANTHER" id="PTHR22889">
    <property type="entry name" value="WD REPEAT-CONTAINING PROTEIN 89"/>
    <property type="match status" value="1"/>
</dbReference>
<dbReference type="Gene3D" id="2.130.10.10">
    <property type="entry name" value="YVTN repeat-like/Quinoprotein amine dehydrogenase"/>
    <property type="match status" value="2"/>
</dbReference>
<evidence type="ECO:0008006" key="8">
    <source>
        <dbReference type="Google" id="ProtNLM"/>
    </source>
</evidence>
<evidence type="ECO:0000256" key="3">
    <source>
        <dbReference type="PROSITE-ProRule" id="PRU00221"/>
    </source>
</evidence>
<feature type="transmembrane region" description="Helical" evidence="5">
    <location>
        <begin position="148"/>
        <end position="168"/>
    </location>
</feature>
<organism evidence="6 7">
    <name type="scientific">Mucor plumbeus</name>
    <dbReference type="NCBI Taxonomy" id="97098"/>
    <lineage>
        <taxon>Eukaryota</taxon>
        <taxon>Fungi</taxon>
        <taxon>Fungi incertae sedis</taxon>
        <taxon>Mucoromycota</taxon>
        <taxon>Mucoromycotina</taxon>
        <taxon>Mucoromycetes</taxon>
        <taxon>Mucorales</taxon>
        <taxon>Mucorineae</taxon>
        <taxon>Mucoraceae</taxon>
        <taxon>Mucor</taxon>
    </lineage>
</organism>
<keyword evidence="2" id="KW-0677">Repeat</keyword>
<feature type="transmembrane region" description="Helical" evidence="5">
    <location>
        <begin position="43"/>
        <end position="65"/>
    </location>
</feature>
<keyword evidence="5" id="KW-0812">Transmembrane</keyword>
<dbReference type="InterPro" id="IPR039328">
    <property type="entry name" value="WDR89"/>
</dbReference>
<dbReference type="InterPro" id="IPR001680">
    <property type="entry name" value="WD40_rpt"/>
</dbReference>
<feature type="repeat" description="WD" evidence="3">
    <location>
        <begin position="599"/>
        <end position="634"/>
    </location>
</feature>
<keyword evidence="1 3" id="KW-0853">WD repeat</keyword>
<name>A0A8H7QVU8_9FUNG</name>
<feature type="region of interest" description="Disordered" evidence="4">
    <location>
        <begin position="1"/>
        <end position="22"/>
    </location>
</feature>
<dbReference type="InterPro" id="IPR036322">
    <property type="entry name" value="WD40_repeat_dom_sf"/>
</dbReference>
<evidence type="ECO:0000256" key="4">
    <source>
        <dbReference type="SAM" id="MobiDB-lite"/>
    </source>
</evidence>
<accession>A0A8H7QVU8</accession>
<sequence length="634" mass="71132">MEGLHFRKKEGSRNAEEETEFLDEEEQEKLLQELREQNDTANLNIQIGLVVIGLLVAALFGSVLFQRTNIPSIPIADIFGSTPSLLDSPVFAIFCSLVSVFLAILTLLNSSRVKMMMLPRLPVQYTGLAAIITGSISPVLSISSHTTYIELFFWTIPIVLMMMYYFAFHMINQVYQGLDELEGSKYKYKEIGSVHNMTARKRKLVNRRGEIVKVELPAEDLTFPEADKIVDYGGVVCNIKASDIESDFLNYARKCRNYQSLYTKKHINSDASEWVDSLQSFQFQDMPQFQNDGIQMLLDAANVNVQTCTDILPSFQLVKGIDLGYNNDYVFDVSANSQYAITSASDNFVRLYDLSTLQLSYTIPAHKERISKMKLKSDQHLFTASEDHTLKRWDLRTAGSTGPVQTFKYSKPLTAFDLNCNDTMAIAGTEFSTNTQSADLAFFDTRNASLLHTFTESHGDDITEIQCHPNLPAQFISCSTDGLLNNYDVTEFDEEEAMISVVNSGSSVNKAGYFGPNAEYLYCLTHVETFSLHTFEGDIICDFGDIRSIGLTSVDYAIDCSYDPIAQRFYLITGDNSGTVDFFHVNVGQLQYCQQLKVAGSHSDIVRSLYWNHSTQSILTGGEDGRLCAWQGQA</sequence>
<dbReference type="PROSITE" id="PS50082">
    <property type="entry name" value="WD_REPEATS_2"/>
    <property type="match status" value="2"/>
</dbReference>
<dbReference type="Proteomes" id="UP000650833">
    <property type="component" value="Unassembled WGS sequence"/>
</dbReference>
<dbReference type="EMBL" id="JAEPRC010000380">
    <property type="protein sequence ID" value="KAG2198703.1"/>
    <property type="molecule type" value="Genomic_DNA"/>
</dbReference>
<dbReference type="SMART" id="SM00320">
    <property type="entry name" value="WD40"/>
    <property type="match status" value="4"/>
</dbReference>
<keyword evidence="5" id="KW-0472">Membrane</keyword>
<reference evidence="6" key="1">
    <citation type="submission" date="2020-12" db="EMBL/GenBank/DDBJ databases">
        <title>Metabolic potential, ecology and presence of endohyphal bacteria is reflected in genomic diversity of Mucoromycotina.</title>
        <authorList>
            <person name="Muszewska A."/>
            <person name="Okrasinska A."/>
            <person name="Steczkiewicz K."/>
            <person name="Drgas O."/>
            <person name="Orlowska M."/>
            <person name="Perlinska-Lenart U."/>
            <person name="Aleksandrzak-Piekarczyk T."/>
            <person name="Szatraj K."/>
            <person name="Zielenkiewicz U."/>
            <person name="Pilsyk S."/>
            <person name="Malc E."/>
            <person name="Mieczkowski P."/>
            <person name="Kruszewska J.S."/>
            <person name="Biernat P."/>
            <person name="Pawlowska J."/>
        </authorList>
    </citation>
    <scope>NUCLEOTIDE SEQUENCE</scope>
    <source>
        <strain evidence="6">CBS 226.32</strain>
    </source>
</reference>
<evidence type="ECO:0000256" key="1">
    <source>
        <dbReference type="ARBA" id="ARBA00022574"/>
    </source>
</evidence>